<evidence type="ECO:0000313" key="1">
    <source>
        <dbReference type="EMBL" id="MCS0808845.1"/>
    </source>
</evidence>
<accession>A0ABT2DBZ2</accession>
<dbReference type="EMBL" id="JANUHB010000002">
    <property type="protein sequence ID" value="MCS0808845.1"/>
    <property type="molecule type" value="Genomic_DNA"/>
</dbReference>
<keyword evidence="2" id="KW-1185">Reference proteome</keyword>
<proteinExistence type="predicted"/>
<protein>
    <submittedName>
        <fullName evidence="1">Uncharacterized protein</fullName>
    </submittedName>
</protein>
<name>A0ABT2DBZ2_9BURK</name>
<dbReference type="Pfam" id="PF10720">
    <property type="entry name" value="DUF2515"/>
    <property type="match status" value="1"/>
</dbReference>
<gene>
    <name evidence="1" type="ORF">NX774_13015</name>
</gene>
<dbReference type="RefSeq" id="WP_258822599.1">
    <property type="nucleotide sequence ID" value="NZ_JANUHB010000002.1"/>
</dbReference>
<sequence>MPDDSLAQPAHQLDQVLDEWLACQRDAEAWIAPGGKLIEDRALRNRRISAAYASLWLADHRFQWAALAAFASKQVGCSLQNAADTMQRLGDDIRAAHTADSFEWLYRVMIPALVGTGAGFMRGQLSLGNLTVFLDAYPLHRFYTRNGIDAMRKAIGLRHLIADRVHWPVASQLLPFGKPFREILEGFELIEPGRLHESVAKLAWHEQVNVLQTVMYNDPKMRLALDSNQIGTVAGQQSADFEEVGVSLDASCHALGPDSILFSPLANAHLYDVGQRMAFVMRAAARMDEMLRGPQGASVAASLRDIAALAGHPVDADQ</sequence>
<dbReference type="Proteomes" id="UP001206126">
    <property type="component" value="Unassembled WGS sequence"/>
</dbReference>
<reference evidence="1 2" key="1">
    <citation type="submission" date="2022-08" db="EMBL/GenBank/DDBJ databases">
        <title>Reclassification of Massilia species as members of the genera Telluria, Duganella, Pseudoduganella, Mokoshia gen. nov. and Zemynaea gen. nov. using orthogonal and non-orthogonal genome-based approaches.</title>
        <authorList>
            <person name="Bowman J.P."/>
        </authorList>
    </citation>
    <scope>NUCLEOTIDE SEQUENCE [LARGE SCALE GENOMIC DNA]</scope>
    <source>
        <strain evidence="1 2">JCM 31605</strain>
    </source>
</reference>
<organism evidence="1 2">
    <name type="scientific">Massilia agilis</name>
    <dbReference type="NCBI Taxonomy" id="1811226"/>
    <lineage>
        <taxon>Bacteria</taxon>
        <taxon>Pseudomonadati</taxon>
        <taxon>Pseudomonadota</taxon>
        <taxon>Betaproteobacteria</taxon>
        <taxon>Burkholderiales</taxon>
        <taxon>Oxalobacteraceae</taxon>
        <taxon>Telluria group</taxon>
        <taxon>Massilia</taxon>
    </lineage>
</organism>
<evidence type="ECO:0000313" key="2">
    <source>
        <dbReference type="Proteomes" id="UP001206126"/>
    </source>
</evidence>
<dbReference type="InterPro" id="IPR019658">
    <property type="entry name" value="DUF2515"/>
</dbReference>
<comment type="caution">
    <text evidence="1">The sequence shown here is derived from an EMBL/GenBank/DDBJ whole genome shotgun (WGS) entry which is preliminary data.</text>
</comment>